<keyword evidence="2" id="KW-1185">Reference proteome</keyword>
<evidence type="ECO:0000313" key="1">
    <source>
        <dbReference type="EMBL" id="KAI3828525.1"/>
    </source>
</evidence>
<reference evidence="2" key="1">
    <citation type="journal article" date="2022" name="Mol. Ecol. Resour.">
        <title>The genomes of chicory, endive, great burdock and yacon provide insights into Asteraceae palaeo-polyploidization history and plant inulin production.</title>
        <authorList>
            <person name="Fan W."/>
            <person name="Wang S."/>
            <person name="Wang H."/>
            <person name="Wang A."/>
            <person name="Jiang F."/>
            <person name="Liu H."/>
            <person name="Zhao H."/>
            <person name="Xu D."/>
            <person name="Zhang Y."/>
        </authorList>
    </citation>
    <scope>NUCLEOTIDE SEQUENCE [LARGE SCALE GENOMIC DNA]</scope>
    <source>
        <strain evidence="2">cv. Yunnan</strain>
    </source>
</reference>
<organism evidence="1 2">
    <name type="scientific">Smallanthus sonchifolius</name>
    <dbReference type="NCBI Taxonomy" id="185202"/>
    <lineage>
        <taxon>Eukaryota</taxon>
        <taxon>Viridiplantae</taxon>
        <taxon>Streptophyta</taxon>
        <taxon>Embryophyta</taxon>
        <taxon>Tracheophyta</taxon>
        <taxon>Spermatophyta</taxon>
        <taxon>Magnoliopsida</taxon>
        <taxon>eudicotyledons</taxon>
        <taxon>Gunneridae</taxon>
        <taxon>Pentapetalae</taxon>
        <taxon>asterids</taxon>
        <taxon>campanulids</taxon>
        <taxon>Asterales</taxon>
        <taxon>Asteraceae</taxon>
        <taxon>Asteroideae</taxon>
        <taxon>Heliantheae alliance</taxon>
        <taxon>Millerieae</taxon>
        <taxon>Smallanthus</taxon>
    </lineage>
</organism>
<evidence type="ECO:0000313" key="2">
    <source>
        <dbReference type="Proteomes" id="UP001056120"/>
    </source>
</evidence>
<comment type="caution">
    <text evidence="1">The sequence shown here is derived from an EMBL/GenBank/DDBJ whole genome shotgun (WGS) entry which is preliminary data.</text>
</comment>
<proteinExistence type="predicted"/>
<gene>
    <name evidence="1" type="ORF">L1987_02626</name>
</gene>
<dbReference type="EMBL" id="CM042018">
    <property type="protein sequence ID" value="KAI3828525.1"/>
    <property type="molecule type" value="Genomic_DNA"/>
</dbReference>
<accession>A0ACB9K8A6</accession>
<protein>
    <submittedName>
        <fullName evidence="1">Uncharacterized protein</fullName>
    </submittedName>
</protein>
<reference evidence="1 2" key="2">
    <citation type="journal article" date="2022" name="Mol. Ecol. Resour.">
        <title>The genomes of chicory, endive, great burdock and yacon provide insights into Asteraceae paleo-polyploidization history and plant inulin production.</title>
        <authorList>
            <person name="Fan W."/>
            <person name="Wang S."/>
            <person name="Wang H."/>
            <person name="Wang A."/>
            <person name="Jiang F."/>
            <person name="Liu H."/>
            <person name="Zhao H."/>
            <person name="Xu D."/>
            <person name="Zhang Y."/>
        </authorList>
    </citation>
    <scope>NUCLEOTIDE SEQUENCE [LARGE SCALE GENOMIC DNA]</scope>
    <source>
        <strain evidence="2">cv. Yunnan</strain>
        <tissue evidence="1">Leaves</tissue>
    </source>
</reference>
<sequence length="653" mass="72377">MDAEDAPLPGYSVPIRAPLTIDSDSEFCLSINGQIYSRTSSFSSSSSIDISSYSDEHTSNFEEENEGFVAYPDQEIVIERSHHVTRPFVRYPDANYVKERCNLSENIIFRPFVKIPCEESSSVDVGTKLSVPIAPLTGYCDGDSENDSVDPADMALKVRSFSGDEEDDVDDGLRVEGVLSGDDSHDINGIENLDSVSTESVENEGCEVECWNEAVKDSEADVSGFDLERIDEQMVLSSNDDIEIEAIGMKLSEPDEPSFDSDIINTQIVSNSDSEIEDLNSVSTESVENEECEVECWNEVVKASESDVSSFDLERVETQTISDSNNEIEVETVNEKVLESDEPSFDSERIDAQNVSSSESEQEVVIKKEEEMLTQMQRVRAKFLRLALNEQLTKKVNGEGSNYKFDFDLTVLAIGKTGVGKSATINSIFGENKVITSAYDPGTTTIQEITGNVDGIQLRVIDTPGLKCSSSDQSDNLRILKSIKRFTRKHTPNVVLYIDRLDTRDVNDSHLLRLITSALGSSVWHSCIIALTHASCDPSSGFVVHRCRFIQEQIVSCGGNDRHMANPVWLVDNHPSCKHDVRDLDCGLKGLACLDQENEDDGCDQIPPFVSSSEERGVVNRSLGRKMAYFTEHGYRVKLVGTNHWSLGCRLCI</sequence>
<name>A0ACB9K8A6_9ASTR</name>
<dbReference type="Proteomes" id="UP001056120">
    <property type="component" value="Linkage Group LG01"/>
</dbReference>